<reference evidence="2" key="1">
    <citation type="submission" date="2022-06" db="EMBL/GenBank/DDBJ databases">
        <title>Genome public.</title>
        <authorList>
            <person name="Sun Q."/>
        </authorList>
    </citation>
    <scope>NUCLEOTIDE SEQUENCE</scope>
    <source>
        <strain evidence="2">CWNU-1</strain>
    </source>
</reference>
<organism evidence="2 3">
    <name type="scientific">Streptomyces albipurpureus</name>
    <dbReference type="NCBI Taxonomy" id="2897419"/>
    <lineage>
        <taxon>Bacteria</taxon>
        <taxon>Bacillati</taxon>
        <taxon>Actinomycetota</taxon>
        <taxon>Actinomycetes</taxon>
        <taxon>Kitasatosporales</taxon>
        <taxon>Streptomycetaceae</taxon>
        <taxon>Streptomyces</taxon>
    </lineage>
</organism>
<dbReference type="RefSeq" id="WP_250917421.1">
    <property type="nucleotide sequence ID" value="NZ_JAMQAW010000002.1"/>
</dbReference>
<gene>
    <name evidence="2" type="ORF">NBG84_01820</name>
</gene>
<comment type="caution">
    <text evidence="2">The sequence shown here is derived from an EMBL/GenBank/DDBJ whole genome shotgun (WGS) entry which is preliminary data.</text>
</comment>
<evidence type="ECO:0000313" key="2">
    <source>
        <dbReference type="EMBL" id="MCM2387062.1"/>
    </source>
</evidence>
<feature type="transmembrane region" description="Helical" evidence="1">
    <location>
        <begin position="86"/>
        <end position="109"/>
    </location>
</feature>
<proteinExistence type="predicted"/>
<feature type="transmembrane region" description="Helical" evidence="1">
    <location>
        <begin position="45"/>
        <end position="65"/>
    </location>
</feature>
<protein>
    <submittedName>
        <fullName evidence="2">ABC transporter</fullName>
    </submittedName>
</protein>
<sequence>MKALFALLGYQTALLARSQRWLPPFLLYGIILAVGIQPGRPVLDALGYSAAALLPVTAWLVRVCVTQEPTSARDITSAATSPQRVQLAPLLTALMGAGVLGCLGTTVVVLVSKAMGADNHTVVPIPEAVFAGLLAAAVCALTGAAVAALCTRPLLYSRGWSLALTALGSLLALVTTGSPAKYAVTVLVTGSRTGDPRLPLLAFAGALLFAGVAGAAACAMGPLRGTDVATEN</sequence>
<keyword evidence="1" id="KW-1133">Transmembrane helix</keyword>
<keyword evidence="1" id="KW-0472">Membrane</keyword>
<feature type="transmembrane region" description="Helical" evidence="1">
    <location>
        <begin position="129"/>
        <end position="150"/>
    </location>
</feature>
<accession>A0ABT0UFW3</accession>
<dbReference type="Proteomes" id="UP001431429">
    <property type="component" value="Unassembled WGS sequence"/>
</dbReference>
<name>A0ABT0UFW3_9ACTN</name>
<keyword evidence="1" id="KW-0812">Transmembrane</keyword>
<feature type="transmembrane region" description="Helical" evidence="1">
    <location>
        <begin position="162"/>
        <end position="180"/>
    </location>
</feature>
<evidence type="ECO:0000313" key="3">
    <source>
        <dbReference type="Proteomes" id="UP001431429"/>
    </source>
</evidence>
<evidence type="ECO:0000256" key="1">
    <source>
        <dbReference type="SAM" id="Phobius"/>
    </source>
</evidence>
<keyword evidence="3" id="KW-1185">Reference proteome</keyword>
<feature type="transmembrane region" description="Helical" evidence="1">
    <location>
        <begin position="200"/>
        <end position="223"/>
    </location>
</feature>
<dbReference type="EMBL" id="JAMQAW010000002">
    <property type="protein sequence ID" value="MCM2387062.1"/>
    <property type="molecule type" value="Genomic_DNA"/>
</dbReference>